<reference evidence="9" key="4">
    <citation type="submission" date="2019-03" db="UniProtKB">
        <authorList>
            <consortium name="EnsemblPlants"/>
        </authorList>
    </citation>
    <scope>IDENTIFICATION</scope>
</reference>
<reference evidence="9" key="3">
    <citation type="journal article" date="2017" name="Nature">
        <title>Genome sequence of the progenitor of the wheat D genome Aegilops tauschii.</title>
        <authorList>
            <person name="Luo M.C."/>
            <person name="Gu Y.Q."/>
            <person name="Puiu D."/>
            <person name="Wang H."/>
            <person name="Twardziok S.O."/>
            <person name="Deal K.R."/>
            <person name="Huo N."/>
            <person name="Zhu T."/>
            <person name="Wang L."/>
            <person name="Wang Y."/>
            <person name="McGuire P.E."/>
            <person name="Liu S."/>
            <person name="Long H."/>
            <person name="Ramasamy R.K."/>
            <person name="Rodriguez J.C."/>
            <person name="Van S.L."/>
            <person name="Yuan L."/>
            <person name="Wang Z."/>
            <person name="Xia Z."/>
            <person name="Xiao L."/>
            <person name="Anderson O.D."/>
            <person name="Ouyang S."/>
            <person name="Liang Y."/>
            <person name="Zimin A.V."/>
            <person name="Pertea G."/>
            <person name="Qi P."/>
            <person name="Bennetzen J.L."/>
            <person name="Dai X."/>
            <person name="Dawson M.W."/>
            <person name="Muller H.G."/>
            <person name="Kugler K."/>
            <person name="Rivarola-Duarte L."/>
            <person name="Spannagl M."/>
            <person name="Mayer K.F.X."/>
            <person name="Lu F.H."/>
            <person name="Bevan M.W."/>
            <person name="Leroy P."/>
            <person name="Li P."/>
            <person name="You F.M."/>
            <person name="Sun Q."/>
            <person name="Liu Z."/>
            <person name="Lyons E."/>
            <person name="Wicker T."/>
            <person name="Salzberg S.L."/>
            <person name="Devos K.M."/>
            <person name="Dvorak J."/>
        </authorList>
    </citation>
    <scope>NUCLEOTIDE SEQUENCE [LARGE SCALE GENOMIC DNA]</scope>
    <source>
        <strain evidence="9">cv. AL8/78</strain>
    </source>
</reference>
<reference evidence="10" key="1">
    <citation type="journal article" date="2014" name="Science">
        <title>Ancient hybridizations among the ancestral genomes of bread wheat.</title>
        <authorList>
            <consortium name="International Wheat Genome Sequencing Consortium,"/>
            <person name="Marcussen T."/>
            <person name="Sandve S.R."/>
            <person name="Heier L."/>
            <person name="Spannagl M."/>
            <person name="Pfeifer M."/>
            <person name="Jakobsen K.S."/>
            <person name="Wulff B.B."/>
            <person name="Steuernagel B."/>
            <person name="Mayer K.F."/>
            <person name="Olsen O.A."/>
        </authorList>
    </citation>
    <scope>NUCLEOTIDE SEQUENCE [LARGE SCALE GENOMIC DNA]</scope>
    <source>
        <strain evidence="10">cv. AL8/78</strain>
    </source>
</reference>
<reference evidence="9" key="5">
    <citation type="journal article" date="2021" name="G3 (Bethesda)">
        <title>Aegilops tauschii genome assembly Aet v5.0 features greater sequence contiguity and improved annotation.</title>
        <authorList>
            <person name="Wang L."/>
            <person name="Zhu T."/>
            <person name="Rodriguez J.C."/>
            <person name="Deal K.R."/>
            <person name="Dubcovsky J."/>
            <person name="McGuire P.E."/>
            <person name="Lux T."/>
            <person name="Spannagl M."/>
            <person name="Mayer K.F.X."/>
            <person name="Baldrich P."/>
            <person name="Meyers B.C."/>
            <person name="Huo N."/>
            <person name="Gu Y.Q."/>
            <person name="Zhou H."/>
            <person name="Devos K.M."/>
            <person name="Bennetzen J.L."/>
            <person name="Unver T."/>
            <person name="Budak H."/>
            <person name="Gulick P.J."/>
            <person name="Galiba G."/>
            <person name="Kalapos B."/>
            <person name="Nelson D.R."/>
            <person name="Li P."/>
            <person name="You F.M."/>
            <person name="Luo M.C."/>
            <person name="Dvorak J."/>
        </authorList>
    </citation>
    <scope>NUCLEOTIDE SEQUENCE [LARGE SCALE GENOMIC DNA]</scope>
    <source>
        <strain evidence="9">cv. AL8/78</strain>
    </source>
</reference>
<dbReference type="Gramene" id="AET4Gv20557500.1">
    <property type="protein sequence ID" value="AET4Gv20557500.1"/>
    <property type="gene ID" value="AET4Gv20557500"/>
</dbReference>
<dbReference type="GO" id="GO:0006144">
    <property type="term" value="P:purine nucleobase metabolic process"/>
    <property type="evidence" value="ECO:0007669"/>
    <property type="project" value="UniProtKB-KW"/>
</dbReference>
<dbReference type="GO" id="GO:0019628">
    <property type="term" value="P:urate catabolic process"/>
    <property type="evidence" value="ECO:0007669"/>
    <property type="project" value="TreeGrafter"/>
</dbReference>
<proteinExistence type="predicted"/>
<dbReference type="InterPro" id="IPR018020">
    <property type="entry name" value="OHCU_decarboxylase"/>
</dbReference>
<accession>A0A453IGX3</accession>
<dbReference type="Pfam" id="PF09349">
    <property type="entry name" value="OHCU_decarbox"/>
    <property type="match status" value="1"/>
</dbReference>
<protein>
    <recommendedName>
        <fullName evidence="3">2-oxo-4-hydroxy-4-carboxy-5-ureidoimidazoline decarboxylase</fullName>
        <ecNumber evidence="3">4.1.1.97</ecNumber>
    </recommendedName>
</protein>
<dbReference type="Gene3D" id="1.10.3330.10">
    <property type="entry name" value="Oxo-4-hydroxy-4-carboxy-5-ureidoimidazoline decarboxylase"/>
    <property type="match status" value="1"/>
</dbReference>
<comment type="catalytic activity">
    <reaction evidence="1">
        <text>5-hydroxy-2-oxo-4-ureido-2,5-dihydro-1H-imidazole-5-carboxylate + H(+) = (S)-allantoin + CO2</text>
        <dbReference type="Rhea" id="RHEA:26301"/>
        <dbReference type="ChEBI" id="CHEBI:15378"/>
        <dbReference type="ChEBI" id="CHEBI:15678"/>
        <dbReference type="ChEBI" id="CHEBI:16526"/>
        <dbReference type="ChEBI" id="CHEBI:58639"/>
        <dbReference type="EC" id="4.1.1.97"/>
    </reaction>
</comment>
<organism evidence="9 10">
    <name type="scientific">Aegilops tauschii subsp. strangulata</name>
    <name type="common">Goatgrass</name>
    <dbReference type="NCBI Taxonomy" id="200361"/>
    <lineage>
        <taxon>Eukaryota</taxon>
        <taxon>Viridiplantae</taxon>
        <taxon>Streptophyta</taxon>
        <taxon>Embryophyta</taxon>
        <taxon>Tracheophyta</taxon>
        <taxon>Spermatophyta</taxon>
        <taxon>Magnoliopsida</taxon>
        <taxon>Liliopsida</taxon>
        <taxon>Poales</taxon>
        <taxon>Poaceae</taxon>
        <taxon>BOP clade</taxon>
        <taxon>Pooideae</taxon>
        <taxon>Triticodae</taxon>
        <taxon>Triticeae</taxon>
        <taxon>Triticinae</taxon>
        <taxon>Aegilops</taxon>
    </lineage>
</organism>
<dbReference type="AlphaFoldDB" id="A0A453IGX3"/>
<dbReference type="PANTHER" id="PTHR43466:SF1">
    <property type="entry name" value="2-OXO-4-HYDROXY-4-CARBOXY-5-UREIDOIMIDAZOLINE DECARBOXYLASE-RELATED"/>
    <property type="match status" value="1"/>
</dbReference>
<keyword evidence="10" id="KW-1185">Reference proteome</keyword>
<evidence type="ECO:0000256" key="4">
    <source>
        <dbReference type="ARBA" id="ARBA00022631"/>
    </source>
</evidence>
<evidence type="ECO:0000256" key="5">
    <source>
        <dbReference type="ARBA" id="ARBA00022793"/>
    </source>
</evidence>
<dbReference type="SUPFAM" id="SSF158694">
    <property type="entry name" value="UraD-Like"/>
    <property type="match status" value="1"/>
</dbReference>
<dbReference type="EnsemblPlants" id="AET4Gv20557500.1">
    <property type="protein sequence ID" value="AET4Gv20557500.1"/>
    <property type="gene ID" value="AET4Gv20557500"/>
</dbReference>
<feature type="region of interest" description="Disordered" evidence="7">
    <location>
        <begin position="35"/>
        <end position="64"/>
    </location>
</feature>
<evidence type="ECO:0000259" key="8">
    <source>
        <dbReference type="Pfam" id="PF09349"/>
    </source>
</evidence>
<evidence type="ECO:0000256" key="6">
    <source>
        <dbReference type="ARBA" id="ARBA00023239"/>
    </source>
</evidence>
<sequence length="232" mass="25933">PSGRRRRAKAVTHGDAATTVVASWNRLAGELQSYDRSMGRPRDERGRHGWPVSRSGKTAATTAAGGEGSLQWFVSSGKERKIMAVESLLKVEERKKGGAGKRIRIGRGGCARPITYTRLARGLFSWTLGPAWRANRPNVRPVPRPQTFTFFLCLLVSISSSLHHRAISHHYRWSKEEHSAVLSTATDSTAQELSEWNAKYWDKFGFVFMICASKRTAPEVLAELKFCICPFE</sequence>
<dbReference type="EC" id="4.1.1.97" evidence="3"/>
<keyword evidence="4" id="KW-0659">Purine metabolism</keyword>
<feature type="domain" description="Oxo-4-hydroxy-4-carboxy-5-ureidoimidazoline decarboxylase" evidence="8">
    <location>
        <begin position="169"/>
        <end position="225"/>
    </location>
</feature>
<dbReference type="GO" id="GO:0005777">
    <property type="term" value="C:peroxisome"/>
    <property type="evidence" value="ECO:0007669"/>
    <property type="project" value="TreeGrafter"/>
</dbReference>
<name>A0A453IGX3_AEGTS</name>
<dbReference type="STRING" id="200361.A0A453IGX3"/>
<evidence type="ECO:0000313" key="9">
    <source>
        <dbReference type="EnsemblPlants" id="AET4Gv20557500.1"/>
    </source>
</evidence>
<keyword evidence="6" id="KW-0456">Lyase</keyword>
<keyword evidence="5" id="KW-0210">Decarboxylase</keyword>
<evidence type="ECO:0000313" key="10">
    <source>
        <dbReference type="Proteomes" id="UP000015105"/>
    </source>
</evidence>
<dbReference type="PANTHER" id="PTHR43466">
    <property type="entry name" value="2-OXO-4-HYDROXY-4-CARBOXY-5-UREIDOIMIDAZOLINE DECARBOXYLASE-RELATED"/>
    <property type="match status" value="1"/>
</dbReference>
<evidence type="ECO:0000256" key="1">
    <source>
        <dbReference type="ARBA" id="ARBA00001163"/>
    </source>
</evidence>
<evidence type="ECO:0000256" key="3">
    <source>
        <dbReference type="ARBA" id="ARBA00012257"/>
    </source>
</evidence>
<comment type="pathway">
    <text evidence="2">Purine metabolism; urate degradation; (S)-allantoin from urate: step 3/3.</text>
</comment>
<evidence type="ECO:0000256" key="7">
    <source>
        <dbReference type="SAM" id="MobiDB-lite"/>
    </source>
</evidence>
<evidence type="ECO:0000256" key="2">
    <source>
        <dbReference type="ARBA" id="ARBA00004754"/>
    </source>
</evidence>
<dbReference type="InterPro" id="IPR036778">
    <property type="entry name" value="OHCU_decarboxylase_sf"/>
</dbReference>
<reference evidence="10" key="2">
    <citation type="journal article" date="2017" name="Nat. Plants">
        <title>The Aegilops tauschii genome reveals multiple impacts of transposons.</title>
        <authorList>
            <person name="Zhao G."/>
            <person name="Zou C."/>
            <person name="Li K."/>
            <person name="Wang K."/>
            <person name="Li T."/>
            <person name="Gao L."/>
            <person name="Zhang X."/>
            <person name="Wang H."/>
            <person name="Yang Z."/>
            <person name="Liu X."/>
            <person name="Jiang W."/>
            <person name="Mao L."/>
            <person name="Kong X."/>
            <person name="Jiao Y."/>
            <person name="Jia J."/>
        </authorList>
    </citation>
    <scope>NUCLEOTIDE SEQUENCE [LARGE SCALE GENOMIC DNA]</scope>
    <source>
        <strain evidence="10">cv. AL8/78</strain>
    </source>
</reference>
<feature type="compositionally biased region" description="Basic and acidic residues" evidence="7">
    <location>
        <begin position="37"/>
        <end position="47"/>
    </location>
</feature>
<dbReference type="Proteomes" id="UP000015105">
    <property type="component" value="Chromosome 4D"/>
</dbReference>
<dbReference type="GO" id="GO:0051997">
    <property type="term" value="F:2-oxo-4-hydroxy-4-carboxy-5-ureidoimidazoline decarboxylase activity"/>
    <property type="evidence" value="ECO:0007669"/>
    <property type="project" value="UniProtKB-EC"/>
</dbReference>